<dbReference type="EMBL" id="JANURM010000016">
    <property type="protein sequence ID" value="MDL0089608.1"/>
    <property type="molecule type" value="Genomic_DNA"/>
</dbReference>
<evidence type="ECO:0000256" key="1">
    <source>
        <dbReference type="SAM" id="Phobius"/>
    </source>
</evidence>
<reference evidence="2" key="1">
    <citation type="submission" date="2022-08" db="EMBL/GenBank/DDBJ databases">
        <authorList>
            <person name="Wang H."/>
        </authorList>
    </citation>
    <scope>NUCLEOTIDE SEQUENCE</scope>
    <source>
        <strain evidence="2">PS10</strain>
    </source>
</reference>
<keyword evidence="1" id="KW-0472">Membrane</keyword>
<dbReference type="RefSeq" id="WP_284938305.1">
    <property type="nucleotide sequence ID" value="NZ_JANURM010000016.1"/>
</dbReference>
<proteinExistence type="predicted"/>
<dbReference type="Pfam" id="PF11391">
    <property type="entry name" value="DUF2798"/>
    <property type="match status" value="1"/>
</dbReference>
<keyword evidence="1" id="KW-1133">Transmembrane helix</keyword>
<feature type="transmembrane region" description="Helical" evidence="1">
    <location>
        <begin position="41"/>
        <end position="64"/>
    </location>
</feature>
<dbReference type="InterPro" id="IPR021529">
    <property type="entry name" value="DUF2798"/>
</dbReference>
<keyword evidence="1" id="KW-0812">Transmembrane</keyword>
<evidence type="ECO:0000313" key="3">
    <source>
        <dbReference type="Proteomes" id="UP001173801"/>
    </source>
</evidence>
<protein>
    <submittedName>
        <fullName evidence="2">DUF2798 domain-containing protein</fullName>
    </submittedName>
</protein>
<sequence length="73" mass="8430">MIDKRYFRYVFAFFMAAVMAAIMSGVLTFINLGFVENFAQIWFIGYLKSFVVAYPCVVFIAPIVQKLTQKICK</sequence>
<organism evidence="2 3">
    <name type="scientific">Campylobacter gastrosuis</name>
    <dbReference type="NCBI Taxonomy" id="2974576"/>
    <lineage>
        <taxon>Bacteria</taxon>
        <taxon>Pseudomonadati</taxon>
        <taxon>Campylobacterota</taxon>
        <taxon>Epsilonproteobacteria</taxon>
        <taxon>Campylobacterales</taxon>
        <taxon>Campylobacteraceae</taxon>
        <taxon>Campylobacter</taxon>
    </lineage>
</organism>
<accession>A0ABT7HRY3</accession>
<reference evidence="2" key="2">
    <citation type="journal article" date="2023" name="Microorganisms">
        <title>Isolation and Genomic Characteristics of Cat-Borne Campylobacter felis sp. nov. and Sheep-Borne Campylobacter ovis sp. nov.</title>
        <authorList>
            <person name="Wang H."/>
            <person name="Li Y."/>
            <person name="Gu Y."/>
            <person name="Zhou G."/>
            <person name="Chen X."/>
            <person name="Zhang X."/>
            <person name="Shao Z."/>
            <person name="Zhang J."/>
            <person name="Zhang M."/>
        </authorList>
    </citation>
    <scope>NUCLEOTIDE SEQUENCE</scope>
    <source>
        <strain evidence="2">PS10</strain>
    </source>
</reference>
<dbReference type="Proteomes" id="UP001173801">
    <property type="component" value="Unassembled WGS sequence"/>
</dbReference>
<name>A0ABT7HRY3_9BACT</name>
<comment type="caution">
    <text evidence="2">The sequence shown here is derived from an EMBL/GenBank/DDBJ whole genome shotgun (WGS) entry which is preliminary data.</text>
</comment>
<evidence type="ECO:0000313" key="2">
    <source>
        <dbReference type="EMBL" id="MDL0089608.1"/>
    </source>
</evidence>
<gene>
    <name evidence="2" type="ORF">NYG85_09585</name>
</gene>
<feature type="transmembrane region" description="Helical" evidence="1">
    <location>
        <begin position="12"/>
        <end position="35"/>
    </location>
</feature>
<keyword evidence="3" id="KW-1185">Reference proteome</keyword>